<evidence type="ECO:0000313" key="2">
    <source>
        <dbReference type="EMBL" id="TCP41325.1"/>
    </source>
</evidence>
<dbReference type="EMBL" id="SLXP01000005">
    <property type="protein sequence ID" value="TCP41325.1"/>
    <property type="molecule type" value="Genomic_DNA"/>
</dbReference>
<dbReference type="OrthoDB" id="981203at2"/>
<reference evidence="2 3" key="1">
    <citation type="submission" date="2019-03" db="EMBL/GenBank/DDBJ databases">
        <title>Genomic Encyclopedia of Type Strains, Phase IV (KMG-IV): sequencing the most valuable type-strain genomes for metagenomic binning, comparative biology and taxonomic classification.</title>
        <authorList>
            <person name="Goeker M."/>
        </authorList>
    </citation>
    <scope>NUCLEOTIDE SEQUENCE [LARGE SCALE GENOMIC DNA]</scope>
    <source>
        <strain evidence="2 3">DSM 18063</strain>
    </source>
</reference>
<keyword evidence="3" id="KW-1185">Reference proteome</keyword>
<dbReference type="Gene3D" id="3.90.1520.10">
    <property type="entry name" value="H-NOX domain"/>
    <property type="match status" value="1"/>
</dbReference>
<dbReference type="Pfam" id="PF07700">
    <property type="entry name" value="HNOB"/>
    <property type="match status" value="1"/>
</dbReference>
<feature type="domain" description="Heme NO-binding" evidence="1">
    <location>
        <begin position="2"/>
        <end position="155"/>
    </location>
</feature>
<dbReference type="InterPro" id="IPR011644">
    <property type="entry name" value="Heme_NO-bd"/>
</dbReference>
<dbReference type="InterPro" id="IPR024096">
    <property type="entry name" value="NO_sig/Golgi_transp_ligand-bd"/>
</dbReference>
<dbReference type="RefSeq" id="WP_132461900.1">
    <property type="nucleotide sequence ID" value="NZ_SLXP01000005.1"/>
</dbReference>
<accession>A0A4R2Q3V2</accession>
<evidence type="ECO:0000259" key="1">
    <source>
        <dbReference type="Pfam" id="PF07700"/>
    </source>
</evidence>
<sequence>MHGLINRAIQCFLGDTYGAECWSHVARVAGVEPGGFEAMLTYEDALTDAVLDAAVDRVGLPREMLLEDLGTYLVSNKEFEALRRLLRFGGENFLEFLFTLDDLPERGHLAVPDLELPDLELSEDAEDGFVIHCRGGWPGVEFVVQGMLRAMADDYGALALLDVIDRKPGRATLTVSLLDAAFHAGRSFSLAAGGR</sequence>
<dbReference type="Proteomes" id="UP000294835">
    <property type="component" value="Unassembled WGS sequence"/>
</dbReference>
<dbReference type="AlphaFoldDB" id="A0A4R2Q3V2"/>
<dbReference type="SUPFAM" id="SSF111126">
    <property type="entry name" value="Ligand-binding domain in the NO signalling and Golgi transport"/>
    <property type="match status" value="1"/>
</dbReference>
<dbReference type="PANTHER" id="PTHR45655">
    <property type="entry name" value="GUANYLATE CYCLASE SOLUBLE SUBUNIT BETA-2"/>
    <property type="match status" value="1"/>
</dbReference>
<evidence type="ECO:0000313" key="3">
    <source>
        <dbReference type="Proteomes" id="UP000294835"/>
    </source>
</evidence>
<protein>
    <submittedName>
        <fullName evidence="2">Heme-NO-binding protein</fullName>
    </submittedName>
</protein>
<dbReference type="InterPro" id="IPR038158">
    <property type="entry name" value="H-NOX_domain_sf"/>
</dbReference>
<organism evidence="2 3">
    <name type="scientific">Rhodovulum marinum</name>
    <dbReference type="NCBI Taxonomy" id="320662"/>
    <lineage>
        <taxon>Bacteria</taxon>
        <taxon>Pseudomonadati</taxon>
        <taxon>Pseudomonadota</taxon>
        <taxon>Alphaproteobacteria</taxon>
        <taxon>Rhodobacterales</taxon>
        <taxon>Paracoccaceae</taxon>
        <taxon>Rhodovulum</taxon>
    </lineage>
</organism>
<proteinExistence type="predicted"/>
<name>A0A4R2Q3V2_9RHOB</name>
<dbReference type="GO" id="GO:0020037">
    <property type="term" value="F:heme binding"/>
    <property type="evidence" value="ECO:0007669"/>
    <property type="project" value="InterPro"/>
</dbReference>
<dbReference type="PANTHER" id="PTHR45655:SF13">
    <property type="entry name" value="SOLUBLE GUANYLATE CYCLASE GCY-32-RELATED"/>
    <property type="match status" value="1"/>
</dbReference>
<gene>
    <name evidence="2" type="ORF">EV662_10571</name>
</gene>
<comment type="caution">
    <text evidence="2">The sequence shown here is derived from an EMBL/GenBank/DDBJ whole genome shotgun (WGS) entry which is preliminary data.</text>
</comment>